<sequence length="123" mass="13995">MKVHFNNKEISIGSEQELSEYIELIDTTEKVETWFNADSGQSICLLKSGENTLLMYLRFPEDVGFVSGKTNDAKVLIEFTIGNGQVDEYPQSWCIDNEAAYKALAYFYVNSGQKSPHIDWQIV</sequence>
<dbReference type="EMBL" id="CP021425">
    <property type="protein sequence ID" value="ARU57248.1"/>
    <property type="molecule type" value="Genomic_DNA"/>
</dbReference>
<keyword evidence="2" id="KW-1185">Reference proteome</keyword>
<accession>A0A1Y0I9R2</accession>
<dbReference type="AlphaFoldDB" id="A0A1Y0I9R2"/>
<reference evidence="1 2" key="1">
    <citation type="submission" date="2017-05" db="EMBL/GenBank/DDBJ databases">
        <title>Genomic insights into alkan degradation activity of Oleiphilus messinensis.</title>
        <authorList>
            <person name="Kozyavkin S.A."/>
            <person name="Slesarev A.I."/>
            <person name="Golyshin P.N."/>
            <person name="Korzhenkov A."/>
            <person name="Golyshina O.N."/>
            <person name="Toshchakov S.V."/>
        </authorList>
    </citation>
    <scope>NUCLEOTIDE SEQUENCE [LARGE SCALE GENOMIC DNA]</scope>
    <source>
        <strain evidence="1 2">ME102</strain>
    </source>
</reference>
<evidence type="ECO:0000313" key="1">
    <source>
        <dbReference type="EMBL" id="ARU57248.1"/>
    </source>
</evidence>
<dbReference type="RefSeq" id="WP_087462164.1">
    <property type="nucleotide sequence ID" value="NZ_CP021425.1"/>
</dbReference>
<evidence type="ECO:0000313" key="2">
    <source>
        <dbReference type="Proteomes" id="UP000196027"/>
    </source>
</evidence>
<dbReference type="KEGG" id="ome:OLMES_3207"/>
<dbReference type="Proteomes" id="UP000196027">
    <property type="component" value="Chromosome"/>
</dbReference>
<proteinExistence type="predicted"/>
<name>A0A1Y0I9R2_9GAMM</name>
<organism evidence="1 2">
    <name type="scientific">Oleiphilus messinensis</name>
    <dbReference type="NCBI Taxonomy" id="141451"/>
    <lineage>
        <taxon>Bacteria</taxon>
        <taxon>Pseudomonadati</taxon>
        <taxon>Pseudomonadota</taxon>
        <taxon>Gammaproteobacteria</taxon>
        <taxon>Oceanospirillales</taxon>
        <taxon>Oleiphilaceae</taxon>
        <taxon>Oleiphilus</taxon>
    </lineage>
</organism>
<gene>
    <name evidence="1" type="ORF">OLMES_3207</name>
</gene>
<dbReference type="OrthoDB" id="2081738at2"/>
<protein>
    <submittedName>
        <fullName evidence="1">Uncharacterized protein</fullName>
    </submittedName>
</protein>